<proteinExistence type="predicted"/>
<evidence type="ECO:0000313" key="2">
    <source>
        <dbReference type="Proteomes" id="UP000266841"/>
    </source>
</evidence>
<dbReference type="eggNOG" id="ENOG502TB2R">
    <property type="taxonomic scope" value="Eukaryota"/>
</dbReference>
<feature type="non-terminal residue" evidence="1">
    <location>
        <position position="149"/>
    </location>
</feature>
<comment type="caution">
    <text evidence="1">The sequence shown here is derived from an EMBL/GenBank/DDBJ whole genome shotgun (WGS) entry which is preliminary data.</text>
</comment>
<reference evidence="1 2" key="1">
    <citation type="journal article" date="2012" name="Genome Biol.">
        <title>Genome and low-iron response of an oceanic diatom adapted to chronic iron limitation.</title>
        <authorList>
            <person name="Lommer M."/>
            <person name="Specht M."/>
            <person name="Roy A.S."/>
            <person name="Kraemer L."/>
            <person name="Andreson R."/>
            <person name="Gutowska M.A."/>
            <person name="Wolf J."/>
            <person name="Bergner S.V."/>
            <person name="Schilhabel M.B."/>
            <person name="Klostermeier U.C."/>
            <person name="Beiko R.G."/>
            <person name="Rosenstiel P."/>
            <person name="Hippler M."/>
            <person name="Laroche J."/>
        </authorList>
    </citation>
    <scope>NUCLEOTIDE SEQUENCE [LARGE SCALE GENOMIC DNA]</scope>
    <source>
        <strain evidence="1 2">CCMP1005</strain>
    </source>
</reference>
<dbReference type="AlphaFoldDB" id="K0SYB3"/>
<organism evidence="1 2">
    <name type="scientific">Thalassiosira oceanica</name>
    <name type="common">Marine diatom</name>
    <dbReference type="NCBI Taxonomy" id="159749"/>
    <lineage>
        <taxon>Eukaryota</taxon>
        <taxon>Sar</taxon>
        <taxon>Stramenopiles</taxon>
        <taxon>Ochrophyta</taxon>
        <taxon>Bacillariophyta</taxon>
        <taxon>Coscinodiscophyceae</taxon>
        <taxon>Thalassiosirophycidae</taxon>
        <taxon>Thalassiosirales</taxon>
        <taxon>Thalassiosiraceae</taxon>
        <taxon>Thalassiosira</taxon>
    </lineage>
</organism>
<dbReference type="Proteomes" id="UP000266841">
    <property type="component" value="Unassembled WGS sequence"/>
</dbReference>
<name>K0SYB3_THAOC</name>
<protein>
    <submittedName>
        <fullName evidence="1">Uncharacterized protein</fullName>
    </submittedName>
</protein>
<accession>K0SYB3</accession>
<gene>
    <name evidence="1" type="ORF">THAOC_08260</name>
</gene>
<evidence type="ECO:0000313" key="1">
    <source>
        <dbReference type="EMBL" id="EJK70385.1"/>
    </source>
</evidence>
<dbReference type="EMBL" id="AGNL01008618">
    <property type="protein sequence ID" value="EJK70385.1"/>
    <property type="molecule type" value="Genomic_DNA"/>
</dbReference>
<keyword evidence="2" id="KW-1185">Reference proteome</keyword>
<sequence length="149" mass="15897">MKAAVSMIALAAGPASSFSPGAMSTRRRQPTSPVGLHYANPEAGGGYNYVAPEVRRALDCANNYGLCAIDELLDLSEELDAFLECSIDQPPEVCEDEYMNRQDLSEALLQQGEALEYEMYVMRQRGAMMPPGGSAPPAYGDAMEGGAAP</sequence>